<dbReference type="EMBL" id="QAOI01000043">
    <property type="protein sequence ID" value="PTQ67193.1"/>
    <property type="molecule type" value="Genomic_DNA"/>
</dbReference>
<comment type="caution">
    <text evidence="1">The sequence shown here is derived from an EMBL/GenBank/DDBJ whole genome shotgun (WGS) entry which is preliminary data.</text>
</comment>
<accession>A0A2T5H6J1</accession>
<organism evidence="1 2">
    <name type="scientific">Nitrosomonas oligotropha</name>
    <dbReference type="NCBI Taxonomy" id="42354"/>
    <lineage>
        <taxon>Bacteria</taxon>
        <taxon>Pseudomonadati</taxon>
        <taxon>Pseudomonadota</taxon>
        <taxon>Betaproteobacteria</taxon>
        <taxon>Nitrosomonadales</taxon>
        <taxon>Nitrosomonadaceae</taxon>
        <taxon>Nitrosomonas</taxon>
    </lineage>
</organism>
<dbReference type="Proteomes" id="UP000244128">
    <property type="component" value="Unassembled WGS sequence"/>
</dbReference>
<sequence length="133" mass="15303">MSNSSNEITKAFWALGDYFSRLGGAGRYFNMPESDIPLYIACQLAHIHWPTFDPKEYVVPQFMEAASPVLEKVHTHLDRVRAQDGELADLIYDFVSFANSKLKENDRSSRWNKFCEWVDRTYAQPINPPDAAQ</sequence>
<protein>
    <submittedName>
        <fullName evidence="1">Uncharacterized protein</fullName>
    </submittedName>
</protein>
<evidence type="ECO:0000313" key="1">
    <source>
        <dbReference type="EMBL" id="PTQ67193.1"/>
    </source>
</evidence>
<reference evidence="1 2" key="1">
    <citation type="submission" date="2018-04" db="EMBL/GenBank/DDBJ databases">
        <title>Active sludge and wastewater microbial communities from Klosterneuburg, Austria.</title>
        <authorList>
            <person name="Wagner M."/>
        </authorList>
    </citation>
    <scope>NUCLEOTIDE SEQUENCE [LARGE SCALE GENOMIC DNA]</scope>
    <source>
        <strain evidence="1 2">Nm49</strain>
    </source>
</reference>
<gene>
    <name evidence="1" type="ORF">C8R26_14311</name>
</gene>
<proteinExistence type="predicted"/>
<name>A0A2T5H6J1_9PROT</name>
<dbReference type="AlphaFoldDB" id="A0A2T5H6J1"/>
<dbReference type="RefSeq" id="WP_107804463.1">
    <property type="nucleotide sequence ID" value="NZ_QAOI01000043.1"/>
</dbReference>
<evidence type="ECO:0000313" key="2">
    <source>
        <dbReference type="Proteomes" id="UP000244128"/>
    </source>
</evidence>